<dbReference type="AlphaFoldDB" id="A0A834TLZ0"/>
<reference evidence="1" key="1">
    <citation type="submission" date="2020-09" db="EMBL/GenBank/DDBJ databases">
        <title>Genome-Enabled Discovery of Anthraquinone Biosynthesis in Senna tora.</title>
        <authorList>
            <person name="Kang S.-H."/>
            <person name="Pandey R.P."/>
            <person name="Lee C.-M."/>
            <person name="Sim J.-S."/>
            <person name="Jeong J.-T."/>
            <person name="Choi B.-S."/>
            <person name="Jung M."/>
            <person name="Ginzburg D."/>
            <person name="Zhao K."/>
            <person name="Won S.Y."/>
            <person name="Oh T.-J."/>
            <person name="Yu Y."/>
            <person name="Kim N.-H."/>
            <person name="Lee O.R."/>
            <person name="Lee T.-H."/>
            <person name="Bashyal P."/>
            <person name="Kim T.-S."/>
            <person name="Lee W.-H."/>
            <person name="Kawkins C."/>
            <person name="Kim C.-K."/>
            <person name="Kim J.S."/>
            <person name="Ahn B.O."/>
            <person name="Rhee S.Y."/>
            <person name="Sohng J.K."/>
        </authorList>
    </citation>
    <scope>NUCLEOTIDE SEQUENCE</scope>
    <source>
        <tissue evidence="1">Leaf</tissue>
    </source>
</reference>
<keyword evidence="2" id="KW-1185">Reference proteome</keyword>
<protein>
    <submittedName>
        <fullName evidence="1">Uncharacterized protein</fullName>
    </submittedName>
</protein>
<sequence length="40" mass="4781">MRIPRSCRWGHLDRYGHIVSLLMITLNHMPPIRRSLSPRL</sequence>
<dbReference type="EMBL" id="JAAIUW010000008">
    <property type="protein sequence ID" value="KAF7819869.1"/>
    <property type="molecule type" value="Genomic_DNA"/>
</dbReference>
<proteinExistence type="predicted"/>
<name>A0A834TLZ0_9FABA</name>
<gene>
    <name evidence="1" type="ORF">G2W53_025324</name>
</gene>
<evidence type="ECO:0000313" key="2">
    <source>
        <dbReference type="Proteomes" id="UP000634136"/>
    </source>
</evidence>
<evidence type="ECO:0000313" key="1">
    <source>
        <dbReference type="EMBL" id="KAF7819869.1"/>
    </source>
</evidence>
<accession>A0A834TLZ0</accession>
<organism evidence="1 2">
    <name type="scientific">Senna tora</name>
    <dbReference type="NCBI Taxonomy" id="362788"/>
    <lineage>
        <taxon>Eukaryota</taxon>
        <taxon>Viridiplantae</taxon>
        <taxon>Streptophyta</taxon>
        <taxon>Embryophyta</taxon>
        <taxon>Tracheophyta</taxon>
        <taxon>Spermatophyta</taxon>
        <taxon>Magnoliopsida</taxon>
        <taxon>eudicotyledons</taxon>
        <taxon>Gunneridae</taxon>
        <taxon>Pentapetalae</taxon>
        <taxon>rosids</taxon>
        <taxon>fabids</taxon>
        <taxon>Fabales</taxon>
        <taxon>Fabaceae</taxon>
        <taxon>Caesalpinioideae</taxon>
        <taxon>Cassia clade</taxon>
        <taxon>Senna</taxon>
    </lineage>
</organism>
<dbReference type="Proteomes" id="UP000634136">
    <property type="component" value="Unassembled WGS sequence"/>
</dbReference>
<comment type="caution">
    <text evidence="1">The sequence shown here is derived from an EMBL/GenBank/DDBJ whole genome shotgun (WGS) entry which is preliminary data.</text>
</comment>